<evidence type="ECO:0000259" key="1">
    <source>
        <dbReference type="Pfam" id="PF18029"/>
    </source>
</evidence>
<dbReference type="EMBL" id="FNET01000021">
    <property type="protein sequence ID" value="SDM43928.1"/>
    <property type="molecule type" value="Genomic_DNA"/>
</dbReference>
<evidence type="ECO:0000313" key="3">
    <source>
        <dbReference type="Proteomes" id="UP000199682"/>
    </source>
</evidence>
<dbReference type="RefSeq" id="WP_090012479.1">
    <property type="nucleotide sequence ID" value="NZ_FNET01000021.1"/>
</dbReference>
<dbReference type="AlphaFoldDB" id="A0A1G9T8F3"/>
<proteinExistence type="predicted"/>
<sequence>MATEIQISFDANDPPKLAGFWAQALGYVQQPPPPGFATWEEFAVKNNIPFDSVDDYAAIIDPDGKGPRFLFQRVPDGSCR</sequence>
<dbReference type="InterPro" id="IPR029068">
    <property type="entry name" value="Glyas_Bleomycin-R_OHBP_Dase"/>
</dbReference>
<dbReference type="Proteomes" id="UP000199682">
    <property type="component" value="Unassembled WGS sequence"/>
</dbReference>
<organism evidence="2 3">
    <name type="scientific">Lentzea albidocapillata subsp. violacea</name>
    <dbReference type="NCBI Taxonomy" id="128104"/>
    <lineage>
        <taxon>Bacteria</taxon>
        <taxon>Bacillati</taxon>
        <taxon>Actinomycetota</taxon>
        <taxon>Actinomycetes</taxon>
        <taxon>Pseudonocardiales</taxon>
        <taxon>Pseudonocardiaceae</taxon>
        <taxon>Lentzea</taxon>
    </lineage>
</organism>
<evidence type="ECO:0000313" key="2">
    <source>
        <dbReference type="EMBL" id="SDM43928.1"/>
    </source>
</evidence>
<dbReference type="Pfam" id="PF18029">
    <property type="entry name" value="Glyoxalase_6"/>
    <property type="match status" value="1"/>
</dbReference>
<reference evidence="3" key="1">
    <citation type="submission" date="2016-10" db="EMBL/GenBank/DDBJ databases">
        <authorList>
            <person name="Varghese N."/>
            <person name="Submissions S."/>
        </authorList>
    </citation>
    <scope>NUCLEOTIDE SEQUENCE [LARGE SCALE GENOMIC DNA]</scope>
    <source>
        <strain evidence="3">DSM 44796</strain>
    </source>
</reference>
<dbReference type="InterPro" id="IPR041581">
    <property type="entry name" value="Glyoxalase_6"/>
</dbReference>
<protein>
    <recommendedName>
        <fullName evidence="1">Glyoxalase-like domain-containing protein</fullName>
    </recommendedName>
</protein>
<dbReference type="Gene3D" id="3.10.180.10">
    <property type="entry name" value="2,3-Dihydroxybiphenyl 1,2-Dioxygenase, domain 1"/>
    <property type="match status" value="1"/>
</dbReference>
<accession>A0A1G9T8F3</accession>
<gene>
    <name evidence="2" type="ORF">SAMN04488074_121109</name>
</gene>
<name>A0A1G9T8F3_9PSEU</name>
<feature type="domain" description="Glyoxalase-like" evidence="1">
    <location>
        <begin position="6"/>
        <end position="76"/>
    </location>
</feature>